<proteinExistence type="predicted"/>
<dbReference type="SUPFAM" id="SSF89550">
    <property type="entry name" value="PHP domain-like"/>
    <property type="match status" value="1"/>
</dbReference>
<reference evidence="2" key="1">
    <citation type="submission" date="2019-09" db="EMBL/GenBank/DDBJ databases">
        <title>In-depth cultivation of the pig gut microbiome towards novel bacterial diversity and tailored functional studies.</title>
        <authorList>
            <person name="Wylensek D."/>
            <person name="Hitch T.C.A."/>
            <person name="Clavel T."/>
        </authorList>
    </citation>
    <scope>NUCLEOTIDE SEQUENCE</scope>
    <source>
        <strain evidence="2">RF-744-FAT-WT-3</strain>
    </source>
</reference>
<dbReference type="InterPro" id="IPR003141">
    <property type="entry name" value="Pol/His_phosphatase_N"/>
</dbReference>
<dbReference type="Gene3D" id="3.20.20.140">
    <property type="entry name" value="Metal-dependent hydrolases"/>
    <property type="match status" value="1"/>
</dbReference>
<sequence>MKRITYDLHIHSCLSPCGSDDSTPANIVGMAIVAGLDAIAITDHNSCLNVSAAMELGEAYGVTVIPGMELTTSEEVHVLCYFKELEKAMAFSRYVSENTPAIQNKPEFFGHQLVVDSDDNVIREEDQLLTVASNISFDYVQRILNDYDGLMVPAHINKATTSLLSNLGMLPENPDFTAVEIQTTDKIPELTENYPYLQKCHILTSSDAHYLKDIQNPVHVLHAEENTAESIVDALSCCIQ</sequence>
<dbReference type="EMBL" id="VUNB01000001">
    <property type="protein sequence ID" value="MST68232.1"/>
    <property type="molecule type" value="Genomic_DNA"/>
</dbReference>
<dbReference type="InterPro" id="IPR052018">
    <property type="entry name" value="PHP_domain"/>
</dbReference>
<comment type="caution">
    <text evidence="2">The sequence shown here is derived from an EMBL/GenBank/DDBJ whole genome shotgun (WGS) entry which is preliminary data.</text>
</comment>
<dbReference type="SMART" id="SM00481">
    <property type="entry name" value="POLIIIAc"/>
    <property type="match status" value="1"/>
</dbReference>
<feature type="domain" description="Polymerase/histidinol phosphatase N-terminal" evidence="1">
    <location>
        <begin position="6"/>
        <end position="74"/>
    </location>
</feature>
<dbReference type="GO" id="GO:0035312">
    <property type="term" value="F:5'-3' DNA exonuclease activity"/>
    <property type="evidence" value="ECO:0007669"/>
    <property type="project" value="TreeGrafter"/>
</dbReference>
<dbReference type="InterPro" id="IPR016195">
    <property type="entry name" value="Pol/histidinol_Pase-like"/>
</dbReference>
<dbReference type="AlphaFoldDB" id="A0A6A8M4D8"/>
<evidence type="ECO:0000259" key="1">
    <source>
        <dbReference type="SMART" id="SM00481"/>
    </source>
</evidence>
<evidence type="ECO:0000313" key="2">
    <source>
        <dbReference type="EMBL" id="MST68232.1"/>
    </source>
</evidence>
<accession>A0A6A8M4D8</accession>
<dbReference type="CDD" id="cd07432">
    <property type="entry name" value="PHP_HisPPase"/>
    <property type="match status" value="1"/>
</dbReference>
<dbReference type="InterPro" id="IPR004013">
    <property type="entry name" value="PHP_dom"/>
</dbReference>
<dbReference type="PANTHER" id="PTHR42924">
    <property type="entry name" value="EXONUCLEASE"/>
    <property type="match status" value="1"/>
</dbReference>
<dbReference type="GO" id="GO:0004534">
    <property type="term" value="F:5'-3' RNA exonuclease activity"/>
    <property type="evidence" value="ECO:0007669"/>
    <property type="project" value="TreeGrafter"/>
</dbReference>
<dbReference type="PANTHER" id="PTHR42924:SF3">
    <property type="entry name" value="POLYMERASE_HISTIDINOL PHOSPHATASE N-TERMINAL DOMAIN-CONTAINING PROTEIN"/>
    <property type="match status" value="1"/>
</dbReference>
<organism evidence="2">
    <name type="scientific">Baileyella intestinalis</name>
    <dbReference type="NCBI Taxonomy" id="2606709"/>
    <lineage>
        <taxon>Bacteria</taxon>
        <taxon>Bacillati</taxon>
        <taxon>Bacillota</taxon>
        <taxon>Clostridia</taxon>
        <taxon>Peptostreptococcales</taxon>
        <taxon>Anaerovoracaceae</taxon>
        <taxon>Baileyella</taxon>
    </lineage>
</organism>
<dbReference type="Pfam" id="PF02811">
    <property type="entry name" value="PHP"/>
    <property type="match status" value="1"/>
</dbReference>
<dbReference type="RefSeq" id="WP_154571703.1">
    <property type="nucleotide sequence ID" value="NZ_VUNB01000001.1"/>
</dbReference>
<protein>
    <submittedName>
        <fullName evidence="2">PHP domain-containing protein</fullName>
    </submittedName>
</protein>
<name>A0A6A8M4D8_9FIRM</name>
<gene>
    <name evidence="2" type="ORF">FYJ66_01235</name>
</gene>